<keyword evidence="7" id="KW-1015">Disulfide bond</keyword>
<feature type="non-terminal residue" evidence="10">
    <location>
        <position position="574"/>
    </location>
</feature>
<dbReference type="STRING" id="407821.A0A087U6W2"/>
<dbReference type="Proteomes" id="UP000054359">
    <property type="component" value="Unassembled WGS sequence"/>
</dbReference>
<name>A0A087U6W2_STEMI</name>
<keyword evidence="4" id="KW-0732">Signal</keyword>
<feature type="domain" description="MRH" evidence="9">
    <location>
        <begin position="179"/>
        <end position="323"/>
    </location>
</feature>
<keyword evidence="10" id="KW-0675">Receptor</keyword>
<dbReference type="GO" id="GO:0000139">
    <property type="term" value="C:Golgi membrane"/>
    <property type="evidence" value="ECO:0007669"/>
    <property type="project" value="UniProtKB-SubCell"/>
</dbReference>
<dbReference type="GO" id="GO:0005537">
    <property type="term" value="F:D-mannose binding"/>
    <property type="evidence" value="ECO:0007669"/>
    <property type="project" value="InterPro"/>
</dbReference>
<gene>
    <name evidence="10" type="ORF">X975_08877</name>
</gene>
<reference evidence="10 11" key="1">
    <citation type="submission" date="2013-11" db="EMBL/GenBank/DDBJ databases">
        <title>Genome sequencing of Stegodyphus mimosarum.</title>
        <authorList>
            <person name="Bechsgaard J."/>
        </authorList>
    </citation>
    <scope>NUCLEOTIDE SEQUENCE [LARGE SCALE GENOMIC DNA]</scope>
</reference>
<dbReference type="InterPro" id="IPR000479">
    <property type="entry name" value="CIMR_rpt"/>
</dbReference>
<evidence type="ECO:0000256" key="8">
    <source>
        <dbReference type="SAM" id="Phobius"/>
    </source>
</evidence>
<proteinExistence type="predicted"/>
<accession>A0A087U6W2</accession>
<keyword evidence="6 8" id="KW-0472">Membrane</keyword>
<evidence type="ECO:0000259" key="9">
    <source>
        <dbReference type="PROSITE" id="PS51914"/>
    </source>
</evidence>
<sequence>MGVPVLLTEDDECYFIFEWRTSVVCPEKTIRGTNFTSCNYTDNSSDIHFNLFLLQRTRMESYYEVTDGNSSYLLNICATLENSHFENCKDAGICKIEGNKTNNYGIAALQKITYDGQRFRLAFYDGDDCPSDVKAKLTSEVLFVCNPFVGKGGPVIHKKYACMTVFLWETSLACQKLQNPCAFDIDSSHFDFNLLSSSSYNFNTSDNKNTTYYINLCHGIQQTVNTFGCSPTTAVCMVDPEGLSLGMVETMKVKSFNSTDLLLTFESGDSRACSTVSSDKNLKPITRLFMRCGSKLGHPRILSGPDNKCFYDFVWESSLACSNLAVEVILEKDGIIKNPKFDYSLDLRDILDQTFIVNETSVSGQYIYRINLNGVFRNSSDSRNACFKAAVCQTKPHTNFMRDVGSVDSRTFVMRGSELHIKFVSQTQPCGSNRMKNVTTVINLHCVPTAGIGSPAFVYESGDCDYIFDWKTIVVCPDFCKKDPHSKPTSPHSQPDPFKDEGLSGHKVEIAVGVIIALTILMVVAFVFAKRSRRAAISSKFQSFYTAENLLYFRYRKDETVTVEFPNESSLAKD</sequence>
<dbReference type="GO" id="GO:0007041">
    <property type="term" value="P:lysosomal transport"/>
    <property type="evidence" value="ECO:0007669"/>
    <property type="project" value="InterPro"/>
</dbReference>
<evidence type="ECO:0000256" key="1">
    <source>
        <dbReference type="ARBA" id="ARBA00004308"/>
    </source>
</evidence>
<evidence type="ECO:0000256" key="5">
    <source>
        <dbReference type="ARBA" id="ARBA00022989"/>
    </source>
</evidence>
<dbReference type="EMBL" id="KK118489">
    <property type="protein sequence ID" value="KFM73101.1"/>
    <property type="molecule type" value="Genomic_DNA"/>
</dbReference>
<evidence type="ECO:0000313" key="11">
    <source>
        <dbReference type="Proteomes" id="UP000054359"/>
    </source>
</evidence>
<dbReference type="AlphaFoldDB" id="A0A087U6W2"/>
<feature type="domain" description="MRH" evidence="9">
    <location>
        <begin position="36"/>
        <end position="176"/>
    </location>
</feature>
<dbReference type="SMART" id="SM01404">
    <property type="entry name" value="CIMR"/>
    <property type="match status" value="3"/>
</dbReference>
<feature type="transmembrane region" description="Helical" evidence="8">
    <location>
        <begin position="510"/>
        <end position="529"/>
    </location>
</feature>
<dbReference type="OrthoDB" id="6415249at2759"/>
<evidence type="ECO:0000313" key="10">
    <source>
        <dbReference type="EMBL" id="KFM73101.1"/>
    </source>
</evidence>
<dbReference type="Gene3D" id="2.70.130.10">
    <property type="entry name" value="Mannose-6-phosphate receptor binding domain"/>
    <property type="match status" value="3"/>
</dbReference>
<evidence type="ECO:0000256" key="4">
    <source>
        <dbReference type="ARBA" id="ARBA00022729"/>
    </source>
</evidence>
<protein>
    <submittedName>
        <fullName evidence="10">Cation-independent mannose-6-phosphate receptor</fullName>
    </submittedName>
</protein>
<evidence type="ECO:0000256" key="7">
    <source>
        <dbReference type="ARBA" id="ARBA00023157"/>
    </source>
</evidence>
<keyword evidence="11" id="KW-1185">Reference proteome</keyword>
<organism evidence="10 11">
    <name type="scientific">Stegodyphus mimosarum</name>
    <name type="common">African social velvet spider</name>
    <dbReference type="NCBI Taxonomy" id="407821"/>
    <lineage>
        <taxon>Eukaryota</taxon>
        <taxon>Metazoa</taxon>
        <taxon>Ecdysozoa</taxon>
        <taxon>Arthropoda</taxon>
        <taxon>Chelicerata</taxon>
        <taxon>Arachnida</taxon>
        <taxon>Araneae</taxon>
        <taxon>Araneomorphae</taxon>
        <taxon>Entelegynae</taxon>
        <taxon>Eresoidea</taxon>
        <taxon>Eresidae</taxon>
        <taxon>Stegodyphus</taxon>
    </lineage>
</organism>
<dbReference type="PANTHER" id="PTHR15071">
    <property type="entry name" value="MANNOSE-6-PHOSPHATE RECEPTOR FAMILY MEMBER"/>
    <property type="match status" value="1"/>
</dbReference>
<dbReference type="InterPro" id="IPR044865">
    <property type="entry name" value="MRH_dom"/>
</dbReference>
<keyword evidence="3 8" id="KW-0812">Transmembrane</keyword>
<keyword evidence="5 8" id="KW-1133">Transmembrane helix</keyword>
<comment type="subcellular location">
    <subcellularLocation>
        <location evidence="1">Endomembrane system</location>
    </subcellularLocation>
</comment>
<evidence type="ECO:0000256" key="2">
    <source>
        <dbReference type="ARBA" id="ARBA00022448"/>
    </source>
</evidence>
<dbReference type="GO" id="GO:0010008">
    <property type="term" value="C:endosome membrane"/>
    <property type="evidence" value="ECO:0007669"/>
    <property type="project" value="UniProtKB-SubCell"/>
</dbReference>
<evidence type="ECO:0000256" key="6">
    <source>
        <dbReference type="ARBA" id="ARBA00023136"/>
    </source>
</evidence>
<evidence type="ECO:0000256" key="3">
    <source>
        <dbReference type="ARBA" id="ARBA00022692"/>
    </source>
</evidence>
<dbReference type="InterPro" id="IPR009011">
    <property type="entry name" value="Man6P_isomerase_rcpt-bd_dom_sf"/>
</dbReference>
<feature type="domain" description="MRH" evidence="9">
    <location>
        <begin position="372"/>
        <end position="478"/>
    </location>
</feature>
<dbReference type="GO" id="GO:0038023">
    <property type="term" value="F:signaling receptor activity"/>
    <property type="evidence" value="ECO:0007669"/>
    <property type="project" value="InterPro"/>
</dbReference>
<dbReference type="PROSITE" id="PS51914">
    <property type="entry name" value="MRH"/>
    <property type="match status" value="3"/>
</dbReference>
<keyword evidence="2" id="KW-0813">Transport</keyword>
<dbReference type="Pfam" id="PF00878">
    <property type="entry name" value="CIMR"/>
    <property type="match status" value="2"/>
</dbReference>
<dbReference type="SUPFAM" id="SSF50911">
    <property type="entry name" value="Mannose 6-phosphate receptor domain"/>
    <property type="match status" value="3"/>
</dbReference>
<dbReference type="PANTHER" id="PTHR15071:SF0">
    <property type="entry name" value="MANNOSE 6-PHOSPHATE RECEPTOR-LIKE PROTEIN 1"/>
    <property type="match status" value="1"/>
</dbReference>